<name>A0A4P9W7F2_9FUNG</name>
<dbReference type="EMBL" id="KZ996750">
    <property type="protein sequence ID" value="RKO88389.1"/>
    <property type="molecule type" value="Genomic_DNA"/>
</dbReference>
<dbReference type="Pfam" id="PF00651">
    <property type="entry name" value="BTB"/>
    <property type="match status" value="1"/>
</dbReference>
<sequence>MSGPGDEDMIFVVGPQTFLAHSRILVPRSTYFAALVSSANNTRIQQVLPPSITPSAFESLLTYLYSSKYTPPLPPPSAQTSATPPPAPTPEPEEKALLYAVSVPRVARTLPSLLVELYCLANEYQLEDLKGLVAKDIVGRLGPETVWGLRDKAVECGVGLVVAMADAYARKHGIEGGGGGGEGGAAVPGPRVTAMPRGGARSRAGVAVAAGGNAAASASRAVEGGSTVGVRVDTRPVKRVARRFSPDGSEL</sequence>
<reference evidence="4" key="1">
    <citation type="journal article" date="2018" name="Nat. Microbiol.">
        <title>Leveraging single-cell genomics to expand the fungal tree of life.</title>
        <authorList>
            <person name="Ahrendt S.R."/>
            <person name="Quandt C.A."/>
            <person name="Ciobanu D."/>
            <person name="Clum A."/>
            <person name="Salamov A."/>
            <person name="Andreopoulos B."/>
            <person name="Cheng J.F."/>
            <person name="Woyke T."/>
            <person name="Pelin A."/>
            <person name="Henrissat B."/>
            <person name="Reynolds N.K."/>
            <person name="Benny G.L."/>
            <person name="Smith M.E."/>
            <person name="James T.Y."/>
            <person name="Grigoriev I.V."/>
        </authorList>
    </citation>
    <scope>NUCLEOTIDE SEQUENCE [LARGE SCALE GENOMIC DNA]</scope>
</reference>
<dbReference type="PROSITE" id="PS50097">
    <property type="entry name" value="BTB"/>
    <property type="match status" value="1"/>
</dbReference>
<accession>A0A4P9W7F2</accession>
<evidence type="ECO:0000313" key="3">
    <source>
        <dbReference type="EMBL" id="RKO88389.1"/>
    </source>
</evidence>
<evidence type="ECO:0000259" key="2">
    <source>
        <dbReference type="PROSITE" id="PS50097"/>
    </source>
</evidence>
<feature type="domain" description="BTB" evidence="2">
    <location>
        <begin position="7"/>
        <end position="73"/>
    </location>
</feature>
<dbReference type="AlphaFoldDB" id="A0A4P9W7F2"/>
<dbReference type="Gene3D" id="3.30.710.10">
    <property type="entry name" value="Potassium Channel Kv1.1, Chain A"/>
    <property type="match status" value="1"/>
</dbReference>
<evidence type="ECO:0000313" key="4">
    <source>
        <dbReference type="Proteomes" id="UP000269721"/>
    </source>
</evidence>
<dbReference type="InterPro" id="IPR000210">
    <property type="entry name" value="BTB/POZ_dom"/>
</dbReference>
<dbReference type="OrthoDB" id="684045at2759"/>
<proteinExistence type="predicted"/>
<dbReference type="SMART" id="SM00225">
    <property type="entry name" value="BTB"/>
    <property type="match status" value="1"/>
</dbReference>
<dbReference type="InterPro" id="IPR011333">
    <property type="entry name" value="SKP1/BTB/POZ_sf"/>
</dbReference>
<dbReference type="PANTHER" id="PTHR47843">
    <property type="entry name" value="BTB DOMAIN-CONTAINING PROTEIN-RELATED"/>
    <property type="match status" value="1"/>
</dbReference>
<organism evidence="3 4">
    <name type="scientific">Blyttiomyces helicus</name>
    <dbReference type="NCBI Taxonomy" id="388810"/>
    <lineage>
        <taxon>Eukaryota</taxon>
        <taxon>Fungi</taxon>
        <taxon>Fungi incertae sedis</taxon>
        <taxon>Chytridiomycota</taxon>
        <taxon>Chytridiomycota incertae sedis</taxon>
        <taxon>Chytridiomycetes</taxon>
        <taxon>Chytridiomycetes incertae sedis</taxon>
        <taxon>Blyttiomyces</taxon>
    </lineage>
</organism>
<evidence type="ECO:0000256" key="1">
    <source>
        <dbReference type="SAM" id="MobiDB-lite"/>
    </source>
</evidence>
<protein>
    <recommendedName>
        <fullName evidence="2">BTB domain-containing protein</fullName>
    </recommendedName>
</protein>
<dbReference type="Proteomes" id="UP000269721">
    <property type="component" value="Unassembled WGS sequence"/>
</dbReference>
<feature type="compositionally biased region" description="Pro residues" evidence="1">
    <location>
        <begin position="72"/>
        <end position="90"/>
    </location>
</feature>
<dbReference type="PANTHER" id="PTHR47843:SF2">
    <property type="entry name" value="BTB DOMAIN-CONTAINING PROTEIN"/>
    <property type="match status" value="1"/>
</dbReference>
<feature type="region of interest" description="Disordered" evidence="1">
    <location>
        <begin position="72"/>
        <end position="92"/>
    </location>
</feature>
<dbReference type="CDD" id="cd18186">
    <property type="entry name" value="BTB_POZ_ZBTB_KLHL-like"/>
    <property type="match status" value="1"/>
</dbReference>
<keyword evidence="4" id="KW-1185">Reference proteome</keyword>
<gene>
    <name evidence="3" type="ORF">BDK51DRAFT_51728</name>
</gene>
<dbReference type="SUPFAM" id="SSF54695">
    <property type="entry name" value="POZ domain"/>
    <property type="match status" value="1"/>
</dbReference>